<accession>A0A6S7B177</accession>
<proteinExistence type="predicted"/>
<name>A0A6S7B177_9BURK</name>
<organism evidence="1 2">
    <name type="scientific">Paraburkholderia ultramafica</name>
    <dbReference type="NCBI Taxonomy" id="1544867"/>
    <lineage>
        <taxon>Bacteria</taxon>
        <taxon>Pseudomonadati</taxon>
        <taxon>Pseudomonadota</taxon>
        <taxon>Betaproteobacteria</taxon>
        <taxon>Burkholderiales</taxon>
        <taxon>Burkholderiaceae</taxon>
        <taxon>Paraburkholderia</taxon>
    </lineage>
</organism>
<dbReference type="EMBL" id="CADIKK010000006">
    <property type="protein sequence ID" value="CAB3783865.1"/>
    <property type="molecule type" value="Genomic_DNA"/>
</dbReference>
<protein>
    <recommendedName>
        <fullName evidence="3">TfoX N-terminal domain-containing protein</fullName>
    </recommendedName>
</protein>
<evidence type="ECO:0008006" key="3">
    <source>
        <dbReference type="Google" id="ProtNLM"/>
    </source>
</evidence>
<evidence type="ECO:0000313" key="1">
    <source>
        <dbReference type="EMBL" id="CAB3783865.1"/>
    </source>
</evidence>
<reference evidence="1 2" key="1">
    <citation type="submission" date="2020-04" db="EMBL/GenBank/DDBJ databases">
        <authorList>
            <person name="De Canck E."/>
        </authorList>
    </citation>
    <scope>NUCLEOTIDE SEQUENCE [LARGE SCALE GENOMIC DNA]</scope>
    <source>
        <strain evidence="1 2">LMG 28614</strain>
    </source>
</reference>
<sequence length="115" mass="12951">MNTPRLEHSAAVLVALRAVACRHYAITERKVFGCPPFFVVQRMMACVYGQQIALKLPQLAVTALLETHGCTFVQPFGRHPMQRWLAFEADSPAFASLEDLFEESLSFVRELPAKE</sequence>
<dbReference type="AlphaFoldDB" id="A0A6S7B177"/>
<dbReference type="Proteomes" id="UP000494365">
    <property type="component" value="Unassembled WGS sequence"/>
</dbReference>
<gene>
    <name evidence="1" type="ORF">LMG28614_01746</name>
</gene>
<evidence type="ECO:0000313" key="2">
    <source>
        <dbReference type="Proteomes" id="UP000494365"/>
    </source>
</evidence>
<keyword evidence="2" id="KW-1185">Reference proteome</keyword>